<dbReference type="AlphaFoldDB" id="A0A0L9VTT0"/>
<name>A0A0L9VTT0_PHAAN</name>
<protein>
    <submittedName>
        <fullName evidence="3">Uncharacterized protein</fullName>
    </submittedName>
</protein>
<dbReference type="Proteomes" id="UP000053144">
    <property type="component" value="Chromosome 11"/>
</dbReference>
<feature type="region of interest" description="Disordered" evidence="2">
    <location>
        <begin position="81"/>
        <end position="105"/>
    </location>
</feature>
<evidence type="ECO:0000313" key="4">
    <source>
        <dbReference type="Proteomes" id="UP000053144"/>
    </source>
</evidence>
<dbReference type="EMBL" id="CM003381">
    <property type="protein sequence ID" value="KOM58476.1"/>
    <property type="molecule type" value="Genomic_DNA"/>
</dbReference>
<evidence type="ECO:0000256" key="2">
    <source>
        <dbReference type="SAM" id="MobiDB-lite"/>
    </source>
</evidence>
<dbReference type="Gramene" id="KOM58476">
    <property type="protein sequence ID" value="KOM58476"/>
    <property type="gene ID" value="LR48_Vigan11g151000"/>
</dbReference>
<feature type="coiled-coil region" evidence="1">
    <location>
        <begin position="111"/>
        <end position="138"/>
    </location>
</feature>
<gene>
    <name evidence="3" type="ORF">LR48_Vigan11g151000</name>
</gene>
<accession>A0A0L9VTT0</accession>
<evidence type="ECO:0000256" key="1">
    <source>
        <dbReference type="SAM" id="Coils"/>
    </source>
</evidence>
<keyword evidence="1" id="KW-0175">Coiled coil</keyword>
<organism evidence="3 4">
    <name type="scientific">Phaseolus angularis</name>
    <name type="common">Azuki bean</name>
    <name type="synonym">Vigna angularis</name>
    <dbReference type="NCBI Taxonomy" id="3914"/>
    <lineage>
        <taxon>Eukaryota</taxon>
        <taxon>Viridiplantae</taxon>
        <taxon>Streptophyta</taxon>
        <taxon>Embryophyta</taxon>
        <taxon>Tracheophyta</taxon>
        <taxon>Spermatophyta</taxon>
        <taxon>Magnoliopsida</taxon>
        <taxon>eudicotyledons</taxon>
        <taxon>Gunneridae</taxon>
        <taxon>Pentapetalae</taxon>
        <taxon>rosids</taxon>
        <taxon>fabids</taxon>
        <taxon>Fabales</taxon>
        <taxon>Fabaceae</taxon>
        <taxon>Papilionoideae</taxon>
        <taxon>50 kb inversion clade</taxon>
        <taxon>NPAAA clade</taxon>
        <taxon>indigoferoid/millettioid clade</taxon>
        <taxon>Phaseoleae</taxon>
        <taxon>Vigna</taxon>
    </lineage>
</organism>
<sequence>MAYEEEPMTYEEELAYEEEPGFHIEIHDIMGRWIPEASLDVDHFIGYLRCTITRLHEFVEESQIFEFYVWWTQPTPPYYRRRGRCSSSDGSDGDSEDSERTLTAPIYPIPLEENLESLEELHQREEEESKEHKDEENDYLWLGVEEGKVGGKEEGEDVTRCDKEKWDGMGCDAFACTLIHAINGALPLCFLFRTPLIRPRFCTDRGINLFRHWFCIEPKHWITCQAKTQFCRGAGNFFRKY</sequence>
<evidence type="ECO:0000313" key="3">
    <source>
        <dbReference type="EMBL" id="KOM58476.1"/>
    </source>
</evidence>
<reference evidence="4" key="1">
    <citation type="journal article" date="2015" name="Proc. Natl. Acad. Sci. U.S.A.">
        <title>Genome sequencing of adzuki bean (Vigna angularis) provides insight into high starch and low fat accumulation and domestication.</title>
        <authorList>
            <person name="Yang K."/>
            <person name="Tian Z."/>
            <person name="Chen C."/>
            <person name="Luo L."/>
            <person name="Zhao B."/>
            <person name="Wang Z."/>
            <person name="Yu L."/>
            <person name="Li Y."/>
            <person name="Sun Y."/>
            <person name="Li W."/>
            <person name="Chen Y."/>
            <person name="Li Y."/>
            <person name="Zhang Y."/>
            <person name="Ai D."/>
            <person name="Zhao J."/>
            <person name="Shang C."/>
            <person name="Ma Y."/>
            <person name="Wu B."/>
            <person name="Wang M."/>
            <person name="Gao L."/>
            <person name="Sun D."/>
            <person name="Zhang P."/>
            <person name="Guo F."/>
            <person name="Wang W."/>
            <person name="Li Y."/>
            <person name="Wang J."/>
            <person name="Varshney R.K."/>
            <person name="Wang J."/>
            <person name="Ling H.Q."/>
            <person name="Wan P."/>
        </authorList>
    </citation>
    <scope>NUCLEOTIDE SEQUENCE</scope>
    <source>
        <strain evidence="4">cv. Jingnong 6</strain>
    </source>
</reference>
<proteinExistence type="predicted"/>